<evidence type="ECO:0000256" key="4">
    <source>
        <dbReference type="PROSITE-ProRule" id="PRU01161"/>
    </source>
</evidence>
<evidence type="ECO:0000313" key="7">
    <source>
        <dbReference type="Proteomes" id="UP000523955"/>
    </source>
</evidence>
<dbReference type="AlphaFoldDB" id="A0A7X0V8P4"/>
<name>A0A7X0V8P4_9ACTN</name>
<dbReference type="PANTHER" id="PTHR14226:SF57">
    <property type="entry name" value="BLR7027 PROTEIN"/>
    <property type="match status" value="1"/>
</dbReference>
<feature type="domain" description="PNPLA" evidence="5">
    <location>
        <begin position="8"/>
        <end position="181"/>
    </location>
</feature>
<dbReference type="Pfam" id="PF01734">
    <property type="entry name" value="Patatin"/>
    <property type="match status" value="1"/>
</dbReference>
<accession>A0A7X0V8P4</accession>
<gene>
    <name evidence="6" type="ORF">H5V45_00250</name>
</gene>
<dbReference type="InterPro" id="IPR016035">
    <property type="entry name" value="Acyl_Trfase/lysoPLipase"/>
</dbReference>
<dbReference type="GO" id="GO:0016787">
    <property type="term" value="F:hydrolase activity"/>
    <property type="evidence" value="ECO:0007669"/>
    <property type="project" value="UniProtKB-UniRule"/>
</dbReference>
<dbReference type="Proteomes" id="UP000523955">
    <property type="component" value="Unassembled WGS sequence"/>
</dbReference>
<feature type="short sequence motif" description="GXSXG" evidence="4">
    <location>
        <begin position="39"/>
        <end position="43"/>
    </location>
</feature>
<dbReference type="PROSITE" id="PS51635">
    <property type="entry name" value="PNPLA"/>
    <property type="match status" value="1"/>
</dbReference>
<evidence type="ECO:0000259" key="5">
    <source>
        <dbReference type="PROSITE" id="PS51635"/>
    </source>
</evidence>
<feature type="active site" description="Nucleophile" evidence="4">
    <location>
        <position position="41"/>
    </location>
</feature>
<evidence type="ECO:0000256" key="2">
    <source>
        <dbReference type="ARBA" id="ARBA00022963"/>
    </source>
</evidence>
<reference evidence="6 7" key="1">
    <citation type="submission" date="2020-08" db="EMBL/GenBank/DDBJ databases">
        <authorList>
            <person name="Seo M.-J."/>
        </authorList>
    </citation>
    <scope>NUCLEOTIDE SEQUENCE [LARGE SCALE GENOMIC DNA]</scope>
    <source>
        <strain evidence="6 7">KIGAM211</strain>
    </source>
</reference>
<comment type="caution">
    <text evidence="6">The sequence shown here is derived from an EMBL/GenBank/DDBJ whole genome shotgun (WGS) entry which is preliminary data.</text>
</comment>
<evidence type="ECO:0000313" key="6">
    <source>
        <dbReference type="EMBL" id="MBB6625736.1"/>
    </source>
</evidence>
<keyword evidence="2 4" id="KW-0442">Lipid degradation</keyword>
<sequence>MTTGRTFFVLSGGGSRGAGQVGMLQTLMTAGIEPDVLVGGSVGAINACFLGSHPGLEGVEALAAKWRGMTEEALCGHRRGVVVNVARRRPYLFSADRFRRMVAEWIPTYHLENLRIPVRVATTDLLTGRSVHHEHGYIPDLLAASAALPGLFPPVVLRGATGPATHIDAGISENVPLTGTLAVAEPGDTVWVLDVTRTPQSSRALRSPLDVLIASLVASVRNRDEPPVPSGVTVRRIKLDEAFDCGGVFDFTHTEDLIRLGAEAARAVLSTPAPTPAPTHLRAA</sequence>
<feature type="active site" description="Proton acceptor" evidence="4">
    <location>
        <position position="168"/>
    </location>
</feature>
<organism evidence="6 7">
    <name type="scientific">Nocardioides luti</name>
    <dbReference type="NCBI Taxonomy" id="2761101"/>
    <lineage>
        <taxon>Bacteria</taxon>
        <taxon>Bacillati</taxon>
        <taxon>Actinomycetota</taxon>
        <taxon>Actinomycetes</taxon>
        <taxon>Propionibacteriales</taxon>
        <taxon>Nocardioidaceae</taxon>
        <taxon>Nocardioides</taxon>
    </lineage>
</organism>
<keyword evidence="3 4" id="KW-0443">Lipid metabolism</keyword>
<feature type="short sequence motif" description="GXGXXG" evidence="4">
    <location>
        <begin position="12"/>
        <end position="17"/>
    </location>
</feature>
<evidence type="ECO:0000256" key="1">
    <source>
        <dbReference type="ARBA" id="ARBA00022801"/>
    </source>
</evidence>
<dbReference type="SUPFAM" id="SSF52151">
    <property type="entry name" value="FabD/lysophospholipase-like"/>
    <property type="match status" value="1"/>
</dbReference>
<dbReference type="InterPro" id="IPR050301">
    <property type="entry name" value="NTE"/>
</dbReference>
<dbReference type="RefSeq" id="WP_185251081.1">
    <property type="nucleotide sequence ID" value="NZ_JACKXE010000001.1"/>
</dbReference>
<evidence type="ECO:0000256" key="3">
    <source>
        <dbReference type="ARBA" id="ARBA00023098"/>
    </source>
</evidence>
<dbReference type="PANTHER" id="PTHR14226">
    <property type="entry name" value="NEUROPATHY TARGET ESTERASE/SWISS CHEESE D.MELANOGASTER"/>
    <property type="match status" value="1"/>
</dbReference>
<protein>
    <submittedName>
        <fullName evidence="6">Patatin-like phospholipase family protein</fullName>
    </submittedName>
</protein>
<dbReference type="EMBL" id="JACKXE010000001">
    <property type="protein sequence ID" value="MBB6625736.1"/>
    <property type="molecule type" value="Genomic_DNA"/>
</dbReference>
<dbReference type="GO" id="GO:0016042">
    <property type="term" value="P:lipid catabolic process"/>
    <property type="evidence" value="ECO:0007669"/>
    <property type="project" value="UniProtKB-UniRule"/>
</dbReference>
<keyword evidence="7" id="KW-1185">Reference proteome</keyword>
<dbReference type="InterPro" id="IPR002641">
    <property type="entry name" value="PNPLA_dom"/>
</dbReference>
<comment type="caution">
    <text evidence="4">Lacks conserved residue(s) required for the propagation of feature annotation.</text>
</comment>
<keyword evidence="1 4" id="KW-0378">Hydrolase</keyword>
<proteinExistence type="predicted"/>
<dbReference type="Gene3D" id="3.40.1090.10">
    <property type="entry name" value="Cytosolic phospholipase A2 catalytic domain"/>
    <property type="match status" value="2"/>
</dbReference>